<reference evidence="1 2" key="1">
    <citation type="submission" date="2015-04" db="EMBL/GenBank/DDBJ databases">
        <authorList>
            <person name="Syromyatnikov M.Y."/>
            <person name="Popov V.N."/>
        </authorList>
    </citation>
    <scope>NUCLEOTIDE SEQUENCE [LARGE SCALE GENOMIC DNA]</scope>
</reference>
<dbReference type="AlphaFoldDB" id="A0A1J1HHA9"/>
<evidence type="ECO:0000313" key="2">
    <source>
        <dbReference type="Proteomes" id="UP000183832"/>
    </source>
</evidence>
<gene>
    <name evidence="1" type="ORF">CLUMA_CG001061</name>
</gene>
<name>A0A1J1HHA9_9DIPT</name>
<dbReference type="EMBL" id="CVRI01000004">
    <property type="protein sequence ID" value="CRK87259.1"/>
    <property type="molecule type" value="Genomic_DNA"/>
</dbReference>
<dbReference type="Proteomes" id="UP000183832">
    <property type="component" value="Unassembled WGS sequence"/>
</dbReference>
<sequence>MYVNIFHFSKHKFIFLFIASFGKQSIGESEVDYLFPWNSSKHQINDKKIPEEFSQSKKKKFCAD</sequence>
<evidence type="ECO:0000313" key="1">
    <source>
        <dbReference type="EMBL" id="CRK87259.1"/>
    </source>
</evidence>
<proteinExistence type="predicted"/>
<organism evidence="1 2">
    <name type="scientific">Clunio marinus</name>
    <dbReference type="NCBI Taxonomy" id="568069"/>
    <lineage>
        <taxon>Eukaryota</taxon>
        <taxon>Metazoa</taxon>
        <taxon>Ecdysozoa</taxon>
        <taxon>Arthropoda</taxon>
        <taxon>Hexapoda</taxon>
        <taxon>Insecta</taxon>
        <taxon>Pterygota</taxon>
        <taxon>Neoptera</taxon>
        <taxon>Endopterygota</taxon>
        <taxon>Diptera</taxon>
        <taxon>Nematocera</taxon>
        <taxon>Chironomoidea</taxon>
        <taxon>Chironomidae</taxon>
        <taxon>Clunio</taxon>
    </lineage>
</organism>
<protein>
    <submittedName>
        <fullName evidence="1">CLUMA_CG001061, isoform A</fullName>
    </submittedName>
</protein>
<accession>A0A1J1HHA9</accession>
<keyword evidence="2" id="KW-1185">Reference proteome</keyword>